<dbReference type="Proteomes" id="UP000053268">
    <property type="component" value="Unassembled WGS sequence"/>
</dbReference>
<dbReference type="EMBL" id="KQ459249">
    <property type="protein sequence ID" value="KPJ02447.1"/>
    <property type="molecule type" value="Genomic_DNA"/>
</dbReference>
<evidence type="ECO:0000313" key="1">
    <source>
        <dbReference type="EMBL" id="KPJ02447.1"/>
    </source>
</evidence>
<protein>
    <submittedName>
        <fullName evidence="1">Uncharacterized protein</fullName>
    </submittedName>
</protein>
<dbReference type="AlphaFoldDB" id="A0A194QAE4"/>
<keyword evidence="2" id="KW-1185">Reference proteome</keyword>
<accession>A0A194QAE4</accession>
<dbReference type="Pfam" id="PF15868">
    <property type="entry name" value="MBF2"/>
    <property type="match status" value="1"/>
</dbReference>
<dbReference type="InterPro" id="IPR031734">
    <property type="entry name" value="MBF2"/>
</dbReference>
<sequence length="160" mass="17886">MEQLSGDTYKPIRSTLYNIGTQTLLTLKRQQVPAKSPAAPAQDQSVSRHVKTKITECTFLFVSLYEAKDLVVGTRVNNLLISTEKVVYRAIPLIKRDKDYTFNDPKQRIIKGIIARDLSRSDARATVTQGGLGATNVTIHFQSERGEGLNYLVLIFTKNS</sequence>
<reference evidence="1 2" key="1">
    <citation type="journal article" date="2015" name="Nat. Commun.">
        <title>Outbred genome sequencing and CRISPR/Cas9 gene editing in butterflies.</title>
        <authorList>
            <person name="Li X."/>
            <person name="Fan D."/>
            <person name="Zhang W."/>
            <person name="Liu G."/>
            <person name="Zhang L."/>
            <person name="Zhao L."/>
            <person name="Fang X."/>
            <person name="Chen L."/>
            <person name="Dong Y."/>
            <person name="Chen Y."/>
            <person name="Ding Y."/>
            <person name="Zhao R."/>
            <person name="Feng M."/>
            <person name="Zhu Y."/>
            <person name="Feng Y."/>
            <person name="Jiang X."/>
            <person name="Zhu D."/>
            <person name="Xiang H."/>
            <person name="Feng X."/>
            <person name="Li S."/>
            <person name="Wang J."/>
            <person name="Zhang G."/>
            <person name="Kronforst M.R."/>
            <person name="Wang W."/>
        </authorList>
    </citation>
    <scope>NUCLEOTIDE SEQUENCE [LARGE SCALE GENOMIC DNA]</scope>
    <source>
        <strain evidence="1">Ya'a_city_454_Px</strain>
        <tissue evidence="1">Whole body</tissue>
    </source>
</reference>
<organism evidence="1 2">
    <name type="scientific">Papilio xuthus</name>
    <name type="common">Asian swallowtail butterfly</name>
    <dbReference type="NCBI Taxonomy" id="66420"/>
    <lineage>
        <taxon>Eukaryota</taxon>
        <taxon>Metazoa</taxon>
        <taxon>Ecdysozoa</taxon>
        <taxon>Arthropoda</taxon>
        <taxon>Hexapoda</taxon>
        <taxon>Insecta</taxon>
        <taxon>Pterygota</taxon>
        <taxon>Neoptera</taxon>
        <taxon>Endopterygota</taxon>
        <taxon>Lepidoptera</taxon>
        <taxon>Glossata</taxon>
        <taxon>Ditrysia</taxon>
        <taxon>Papilionoidea</taxon>
        <taxon>Papilionidae</taxon>
        <taxon>Papilioninae</taxon>
        <taxon>Papilio</taxon>
    </lineage>
</organism>
<evidence type="ECO:0000313" key="2">
    <source>
        <dbReference type="Proteomes" id="UP000053268"/>
    </source>
</evidence>
<gene>
    <name evidence="1" type="ORF">RR46_08244</name>
</gene>
<name>A0A194QAE4_PAPXU</name>
<proteinExistence type="predicted"/>